<dbReference type="OrthoDB" id="2413390at2759"/>
<feature type="non-terminal residue" evidence="1">
    <location>
        <position position="1"/>
    </location>
</feature>
<protein>
    <submittedName>
        <fullName evidence="1">9889_t:CDS:1</fullName>
    </submittedName>
</protein>
<gene>
    <name evidence="1" type="ORF">FWILDA_LOCUS16514</name>
</gene>
<reference evidence="1" key="1">
    <citation type="submission" date="2022-08" db="EMBL/GenBank/DDBJ databases">
        <authorList>
            <person name="Kallberg Y."/>
            <person name="Tangrot J."/>
            <person name="Rosling A."/>
        </authorList>
    </citation>
    <scope>NUCLEOTIDE SEQUENCE</scope>
    <source>
        <strain evidence="1">Wild A</strain>
    </source>
</reference>
<dbReference type="AlphaFoldDB" id="A0A9W4T6P6"/>
<name>A0A9W4T6P6_9GLOM</name>
<sequence>QYREGIQVMQLYDLRIMKIQQIFNIYEEKNHSNKYSKSILAVSKNEQMIAFSSEYRKITLYLIENGLEIICKDFGKNTKIIACEFKDDDKLMIIIKKSNDKYIKLLLWYLYTNKFQDYDKHFELKEDEESIFYSITIPGKYVFIYNNGTIFSVYDSLLKIDDKKKVSESNQMKELKYDNNDNIAFNQDQIKIDAQPIKDELEPWITDNYTKKWVYLDQKESV</sequence>
<evidence type="ECO:0000313" key="2">
    <source>
        <dbReference type="Proteomes" id="UP001153678"/>
    </source>
</evidence>
<organism evidence="1 2">
    <name type="scientific">Funneliformis geosporum</name>
    <dbReference type="NCBI Taxonomy" id="1117311"/>
    <lineage>
        <taxon>Eukaryota</taxon>
        <taxon>Fungi</taxon>
        <taxon>Fungi incertae sedis</taxon>
        <taxon>Mucoromycota</taxon>
        <taxon>Glomeromycotina</taxon>
        <taxon>Glomeromycetes</taxon>
        <taxon>Glomerales</taxon>
        <taxon>Glomeraceae</taxon>
        <taxon>Funneliformis</taxon>
    </lineage>
</organism>
<dbReference type="Proteomes" id="UP001153678">
    <property type="component" value="Unassembled WGS sequence"/>
</dbReference>
<proteinExistence type="predicted"/>
<dbReference type="EMBL" id="CAMKVN010010737">
    <property type="protein sequence ID" value="CAI2194315.1"/>
    <property type="molecule type" value="Genomic_DNA"/>
</dbReference>
<comment type="caution">
    <text evidence="1">The sequence shown here is derived from an EMBL/GenBank/DDBJ whole genome shotgun (WGS) entry which is preliminary data.</text>
</comment>
<keyword evidence="2" id="KW-1185">Reference proteome</keyword>
<accession>A0A9W4T6P6</accession>
<evidence type="ECO:0000313" key="1">
    <source>
        <dbReference type="EMBL" id="CAI2194315.1"/>
    </source>
</evidence>